<proteinExistence type="predicted"/>
<evidence type="ECO:0000313" key="3">
    <source>
        <dbReference type="Proteomes" id="UP000479190"/>
    </source>
</evidence>
<keyword evidence="3" id="KW-1185">Reference proteome</keyword>
<dbReference type="OrthoDB" id="406368at2759"/>
<evidence type="ECO:0008006" key="4">
    <source>
        <dbReference type="Google" id="ProtNLM"/>
    </source>
</evidence>
<dbReference type="GO" id="GO:0005856">
    <property type="term" value="C:cytoskeleton"/>
    <property type="evidence" value="ECO:0007669"/>
    <property type="project" value="TreeGrafter"/>
</dbReference>
<evidence type="ECO:0000256" key="1">
    <source>
        <dbReference type="SAM" id="MobiDB-lite"/>
    </source>
</evidence>
<dbReference type="InterPro" id="IPR051291">
    <property type="entry name" value="CIMAP"/>
</dbReference>
<dbReference type="PANTHER" id="PTHR21580:SF28">
    <property type="entry name" value="BOREALIN N-TERMINAL DOMAIN-CONTAINING PROTEIN-RELATED"/>
    <property type="match status" value="1"/>
</dbReference>
<sequence length="255" mass="26925">MGGLTQRPWTPTKRRGPIAAEFVTPGPACVALPPLTGKTMTDSKKGRAPAFSFGSRHSNKNDSPGPGPGQYNVSGLSSKGKDGAPAVSLHGRTKTGKIEITPAPGDYDPQKAEKMIADTSPKFSFGIKTQNEKVDHTPAPNVYNIPSALLGGTKESNIKTAPAFSISGRQKVFTDDRVLVPGPGSYESIKADAIRSKSPAYSMSARFQPHGTDSSHQTPGPGAHCPEKVILDVPPAHTFGIRHSPYICNLKDAVC</sequence>
<name>A0A6H5J390_9HYME</name>
<dbReference type="InterPro" id="IPR010736">
    <property type="entry name" value="SHIPPO-rpt"/>
</dbReference>
<dbReference type="Proteomes" id="UP000479190">
    <property type="component" value="Unassembled WGS sequence"/>
</dbReference>
<accession>A0A6H5J390</accession>
<protein>
    <recommendedName>
        <fullName evidence="4">Outer dense fiber protein 3</fullName>
    </recommendedName>
</protein>
<feature type="region of interest" description="Disordered" evidence="1">
    <location>
        <begin position="26"/>
        <end position="109"/>
    </location>
</feature>
<feature type="region of interest" description="Disordered" evidence="1">
    <location>
        <begin position="205"/>
        <end position="227"/>
    </location>
</feature>
<dbReference type="Pfam" id="PF07004">
    <property type="entry name" value="SHIPPO-rpt"/>
    <property type="match status" value="6"/>
</dbReference>
<evidence type="ECO:0000313" key="2">
    <source>
        <dbReference type="EMBL" id="CAB0041925.1"/>
    </source>
</evidence>
<reference evidence="2 3" key="1">
    <citation type="submission" date="2020-02" db="EMBL/GenBank/DDBJ databases">
        <authorList>
            <person name="Ferguson B K."/>
        </authorList>
    </citation>
    <scope>NUCLEOTIDE SEQUENCE [LARGE SCALE GENOMIC DNA]</scope>
</reference>
<dbReference type="AlphaFoldDB" id="A0A6H5J390"/>
<gene>
    <name evidence="2" type="ORF">TBRA_LOCUS13569</name>
</gene>
<feature type="region of interest" description="Disordered" evidence="1">
    <location>
        <begin position="1"/>
        <end position="20"/>
    </location>
</feature>
<dbReference type="EMBL" id="CADCXV010001139">
    <property type="protein sequence ID" value="CAB0041925.1"/>
    <property type="molecule type" value="Genomic_DNA"/>
</dbReference>
<dbReference type="PANTHER" id="PTHR21580">
    <property type="entry name" value="SHIPPO-1-RELATED"/>
    <property type="match status" value="1"/>
</dbReference>
<organism evidence="2 3">
    <name type="scientific">Trichogramma brassicae</name>
    <dbReference type="NCBI Taxonomy" id="86971"/>
    <lineage>
        <taxon>Eukaryota</taxon>
        <taxon>Metazoa</taxon>
        <taxon>Ecdysozoa</taxon>
        <taxon>Arthropoda</taxon>
        <taxon>Hexapoda</taxon>
        <taxon>Insecta</taxon>
        <taxon>Pterygota</taxon>
        <taxon>Neoptera</taxon>
        <taxon>Endopterygota</taxon>
        <taxon>Hymenoptera</taxon>
        <taxon>Apocrita</taxon>
        <taxon>Proctotrupomorpha</taxon>
        <taxon>Chalcidoidea</taxon>
        <taxon>Trichogrammatidae</taxon>
        <taxon>Trichogramma</taxon>
    </lineage>
</organism>